<keyword evidence="3 12" id="KW-0812">Transmembrane</keyword>
<keyword evidence="4" id="KW-0479">Metal-binding</keyword>
<keyword evidence="9 12" id="KW-0472">Membrane</keyword>
<comment type="subcellular location">
    <subcellularLocation>
        <location evidence="1">Membrane</location>
        <topology evidence="1">Multi-pass membrane protein</topology>
    </subcellularLocation>
</comment>
<name>A0A329MKG5_9BACL</name>
<gene>
    <name evidence="13" type="ORF">DQG23_15315</name>
</gene>
<keyword evidence="10" id="KW-1015">Disulfide bond</keyword>
<dbReference type="GO" id="GO:0046872">
    <property type="term" value="F:metal ion binding"/>
    <property type="evidence" value="ECO:0007669"/>
    <property type="project" value="UniProtKB-KW"/>
</dbReference>
<dbReference type="AlphaFoldDB" id="A0A329MKG5"/>
<evidence type="ECO:0000256" key="8">
    <source>
        <dbReference type="ARBA" id="ARBA00023133"/>
    </source>
</evidence>
<dbReference type="GO" id="GO:0006784">
    <property type="term" value="P:heme A biosynthetic process"/>
    <property type="evidence" value="ECO:0007669"/>
    <property type="project" value="InterPro"/>
</dbReference>
<evidence type="ECO:0000256" key="7">
    <source>
        <dbReference type="ARBA" id="ARBA00023004"/>
    </source>
</evidence>
<evidence type="ECO:0000256" key="3">
    <source>
        <dbReference type="ARBA" id="ARBA00022692"/>
    </source>
</evidence>
<dbReference type="EMBL" id="QMFB01000008">
    <property type="protein sequence ID" value="RAV20339.1"/>
    <property type="molecule type" value="Genomic_DNA"/>
</dbReference>
<dbReference type="InterPro" id="IPR050450">
    <property type="entry name" value="COX15/CtaA_HemeA_synthase"/>
</dbReference>
<comment type="caution">
    <text evidence="13">The sequence shown here is derived from an EMBL/GenBank/DDBJ whole genome shotgun (WGS) entry which is preliminary data.</text>
</comment>
<proteinExistence type="predicted"/>
<dbReference type="GO" id="GO:0016491">
    <property type="term" value="F:oxidoreductase activity"/>
    <property type="evidence" value="ECO:0007669"/>
    <property type="project" value="UniProtKB-KW"/>
</dbReference>
<evidence type="ECO:0000256" key="10">
    <source>
        <dbReference type="ARBA" id="ARBA00023157"/>
    </source>
</evidence>
<feature type="transmembrane region" description="Helical" evidence="12">
    <location>
        <begin position="92"/>
        <end position="112"/>
    </location>
</feature>
<dbReference type="Proteomes" id="UP000250369">
    <property type="component" value="Unassembled WGS sequence"/>
</dbReference>
<sequence>MNNKFIQRLCLANSVGMFLVLLMGALVTKTESGRGCGDDWPLCNGKFVPAYTIDSMIEYSHRFVTGIVGLIVLAAFIVVLRRSKRMDAKIHASGVLFFTIVQAALGAMAVMWPQSSMVMALHFGISLLAFAFTVLLYFAIREEFGAEKANPSAVRPGPSVWNPGNVAVTKGFRKLVWFTLIYCYFVVYLGAYIRHTESSGGCTGWPLCNGEVIPELSGATGIVFMHRVGAILLFLVIALLARASAKSDLPKRIKLSGKWSLYLVTLQVFSGAFVTLAFGSDWYLLASLLHTVIISCLFSILSYLGFIVLPAGTTKRAA</sequence>
<dbReference type="OrthoDB" id="9816428at2"/>
<keyword evidence="2" id="KW-1003">Cell membrane</keyword>
<evidence type="ECO:0000256" key="11">
    <source>
        <dbReference type="ARBA" id="ARBA00023444"/>
    </source>
</evidence>
<evidence type="ECO:0000313" key="14">
    <source>
        <dbReference type="Proteomes" id="UP000250369"/>
    </source>
</evidence>
<feature type="transmembrane region" description="Helical" evidence="12">
    <location>
        <begin position="224"/>
        <end position="241"/>
    </location>
</feature>
<accession>A0A329MKG5</accession>
<comment type="pathway">
    <text evidence="11">Porphyrin-containing compound metabolism.</text>
</comment>
<evidence type="ECO:0000256" key="9">
    <source>
        <dbReference type="ARBA" id="ARBA00023136"/>
    </source>
</evidence>
<feature type="transmembrane region" description="Helical" evidence="12">
    <location>
        <begin position="118"/>
        <end position="140"/>
    </location>
</feature>
<evidence type="ECO:0000256" key="2">
    <source>
        <dbReference type="ARBA" id="ARBA00022475"/>
    </source>
</evidence>
<dbReference type="PANTHER" id="PTHR35457:SF1">
    <property type="entry name" value="HEME A SYNTHASE"/>
    <property type="match status" value="1"/>
</dbReference>
<evidence type="ECO:0000256" key="6">
    <source>
        <dbReference type="ARBA" id="ARBA00023002"/>
    </source>
</evidence>
<keyword evidence="8" id="KW-0350">Heme biosynthesis</keyword>
<feature type="transmembrane region" description="Helical" evidence="12">
    <location>
        <begin position="9"/>
        <end position="27"/>
    </location>
</feature>
<feature type="transmembrane region" description="Helical" evidence="12">
    <location>
        <begin position="284"/>
        <end position="309"/>
    </location>
</feature>
<organism evidence="13 14">
    <name type="scientific">Paenibacillus contaminans</name>
    <dbReference type="NCBI Taxonomy" id="450362"/>
    <lineage>
        <taxon>Bacteria</taxon>
        <taxon>Bacillati</taxon>
        <taxon>Bacillota</taxon>
        <taxon>Bacilli</taxon>
        <taxon>Bacillales</taxon>
        <taxon>Paenibacillaceae</taxon>
        <taxon>Paenibacillus</taxon>
    </lineage>
</organism>
<keyword evidence="14" id="KW-1185">Reference proteome</keyword>
<dbReference type="PANTHER" id="PTHR35457">
    <property type="entry name" value="HEME A SYNTHASE"/>
    <property type="match status" value="1"/>
</dbReference>
<feature type="transmembrane region" description="Helical" evidence="12">
    <location>
        <begin position="175"/>
        <end position="193"/>
    </location>
</feature>
<keyword evidence="5 12" id="KW-1133">Transmembrane helix</keyword>
<dbReference type="GO" id="GO:0016020">
    <property type="term" value="C:membrane"/>
    <property type="evidence" value="ECO:0007669"/>
    <property type="project" value="UniProtKB-SubCell"/>
</dbReference>
<dbReference type="Pfam" id="PF02628">
    <property type="entry name" value="COX15-CtaA"/>
    <property type="match status" value="2"/>
</dbReference>
<evidence type="ECO:0000256" key="1">
    <source>
        <dbReference type="ARBA" id="ARBA00004141"/>
    </source>
</evidence>
<dbReference type="InterPro" id="IPR003780">
    <property type="entry name" value="COX15/CtaA_fam"/>
</dbReference>
<reference evidence="13 14" key="1">
    <citation type="journal article" date="2009" name="Int. J. Syst. Evol. Microbiol.">
        <title>Paenibacillus contaminans sp. nov., isolated from a contaminated laboratory plate.</title>
        <authorList>
            <person name="Chou J.H."/>
            <person name="Lee J.H."/>
            <person name="Lin M.C."/>
            <person name="Chang P.S."/>
            <person name="Arun A.B."/>
            <person name="Young C.C."/>
            <person name="Chen W.M."/>
        </authorList>
    </citation>
    <scope>NUCLEOTIDE SEQUENCE [LARGE SCALE GENOMIC DNA]</scope>
    <source>
        <strain evidence="13 14">CKOBP-6</strain>
    </source>
</reference>
<feature type="transmembrane region" description="Helical" evidence="12">
    <location>
        <begin position="261"/>
        <end position="278"/>
    </location>
</feature>
<keyword evidence="6" id="KW-0560">Oxidoreductase</keyword>
<protein>
    <submittedName>
        <fullName evidence="13">Heme A synthase</fullName>
    </submittedName>
</protein>
<evidence type="ECO:0000313" key="13">
    <source>
        <dbReference type="EMBL" id="RAV20339.1"/>
    </source>
</evidence>
<evidence type="ECO:0000256" key="4">
    <source>
        <dbReference type="ARBA" id="ARBA00022723"/>
    </source>
</evidence>
<keyword evidence="7" id="KW-0408">Iron</keyword>
<feature type="transmembrane region" description="Helical" evidence="12">
    <location>
        <begin position="59"/>
        <end position="80"/>
    </location>
</feature>
<evidence type="ECO:0000256" key="5">
    <source>
        <dbReference type="ARBA" id="ARBA00022989"/>
    </source>
</evidence>
<evidence type="ECO:0000256" key="12">
    <source>
        <dbReference type="SAM" id="Phobius"/>
    </source>
</evidence>